<evidence type="ECO:0000313" key="3">
    <source>
        <dbReference type="Proteomes" id="UP001387100"/>
    </source>
</evidence>
<name>A0ABU8RGU7_9ACTN</name>
<accession>A0ABU8RGU7</accession>
<sequence>MSPAGDEDAPRPEPGAERELGYIAMRLHVLEALATAVERRAELVDLVAEAPDIASAADALAAWGLDDAQARAVLDLQVRRLAGRERERLASERERLVRRRAELGG</sequence>
<evidence type="ECO:0008006" key="4">
    <source>
        <dbReference type="Google" id="ProtNLM"/>
    </source>
</evidence>
<keyword evidence="3" id="KW-1185">Reference proteome</keyword>
<gene>
    <name evidence="2" type="ORF">WDZ17_03065</name>
</gene>
<dbReference type="EMBL" id="JBBIAA010000002">
    <property type="protein sequence ID" value="MEJ5944274.1"/>
    <property type="molecule type" value="Genomic_DNA"/>
</dbReference>
<dbReference type="Gene3D" id="1.10.268.10">
    <property type="entry name" value="Topoisomerase, domain 3"/>
    <property type="match status" value="1"/>
</dbReference>
<dbReference type="RefSeq" id="WP_339573664.1">
    <property type="nucleotide sequence ID" value="NZ_JBBIAA010000002.1"/>
</dbReference>
<evidence type="ECO:0000256" key="1">
    <source>
        <dbReference type="ARBA" id="ARBA00000185"/>
    </source>
</evidence>
<dbReference type="Proteomes" id="UP001387100">
    <property type="component" value="Unassembled WGS sequence"/>
</dbReference>
<comment type="catalytic activity">
    <reaction evidence="1">
        <text>ATP-dependent breakage, passage and rejoining of double-stranded DNA.</text>
        <dbReference type="EC" id="5.6.2.2"/>
    </reaction>
</comment>
<dbReference type="InterPro" id="IPR013760">
    <property type="entry name" value="Topo_IIA-like_dom_sf"/>
</dbReference>
<dbReference type="SUPFAM" id="SSF56719">
    <property type="entry name" value="Type II DNA topoisomerase"/>
    <property type="match status" value="1"/>
</dbReference>
<proteinExistence type="predicted"/>
<comment type="caution">
    <text evidence="2">The sequence shown here is derived from an EMBL/GenBank/DDBJ whole genome shotgun (WGS) entry which is preliminary data.</text>
</comment>
<reference evidence="2 3" key="1">
    <citation type="journal article" date="2017" name="Int. J. Syst. Evol. Microbiol.">
        <title>Pseudokineococcus basanitobsidens sp. nov., isolated from volcanic rock.</title>
        <authorList>
            <person name="Lee D.W."/>
            <person name="Park M.Y."/>
            <person name="Kim J.J."/>
            <person name="Kim B.S."/>
        </authorList>
    </citation>
    <scope>NUCLEOTIDE SEQUENCE [LARGE SCALE GENOMIC DNA]</scope>
    <source>
        <strain evidence="2 3">DSM 103726</strain>
    </source>
</reference>
<evidence type="ECO:0000313" key="2">
    <source>
        <dbReference type="EMBL" id="MEJ5944274.1"/>
    </source>
</evidence>
<dbReference type="InterPro" id="IPR013757">
    <property type="entry name" value="Topo_IIA_A_a_sf"/>
</dbReference>
<organism evidence="2 3">
    <name type="scientific">Pseudokineococcus basanitobsidens</name>
    <dbReference type="NCBI Taxonomy" id="1926649"/>
    <lineage>
        <taxon>Bacteria</taxon>
        <taxon>Bacillati</taxon>
        <taxon>Actinomycetota</taxon>
        <taxon>Actinomycetes</taxon>
        <taxon>Kineosporiales</taxon>
        <taxon>Kineosporiaceae</taxon>
        <taxon>Pseudokineococcus</taxon>
    </lineage>
</organism>
<protein>
    <recommendedName>
        <fullName evidence="4">DNA topoisomerase (ATP-hydrolyzing)</fullName>
    </recommendedName>
</protein>